<evidence type="ECO:0000313" key="2">
    <source>
        <dbReference type="Proteomes" id="UP000046155"/>
    </source>
</evidence>
<name>A0A0B7MA00_9FIRM</name>
<dbReference type="Pfam" id="PF06935">
    <property type="entry name" value="DUF1284"/>
    <property type="match status" value="1"/>
</dbReference>
<dbReference type="OrthoDB" id="121064at2"/>
<reference evidence="2" key="1">
    <citation type="submission" date="2015-01" db="EMBL/GenBank/DDBJ databases">
        <authorList>
            <person name="Manzoor Shahid"/>
            <person name="Zubair Saima"/>
        </authorList>
    </citation>
    <scope>NUCLEOTIDE SEQUENCE [LARGE SCALE GENOMIC DNA]</scope>
    <source>
        <strain evidence="2">Sp3</strain>
    </source>
</reference>
<dbReference type="AlphaFoldDB" id="A0A0B7MA00"/>
<dbReference type="RefSeq" id="WP_044663694.1">
    <property type="nucleotide sequence ID" value="NZ_CDRZ01000001.1"/>
</dbReference>
<keyword evidence="2" id="KW-1185">Reference proteome</keyword>
<evidence type="ECO:0000313" key="1">
    <source>
        <dbReference type="EMBL" id="CEO87304.1"/>
    </source>
</evidence>
<dbReference type="Proteomes" id="UP000046155">
    <property type="component" value="Unassembled WGS sequence"/>
</dbReference>
<accession>A0A0B7MA00</accession>
<protein>
    <recommendedName>
        <fullName evidence="3">DUF1284 domain-containing protein</fullName>
    </recommendedName>
</protein>
<evidence type="ECO:0008006" key="3">
    <source>
        <dbReference type="Google" id="ProtNLM"/>
    </source>
</evidence>
<sequence length="126" mass="14579">MKLRGHHLVCLHFYRGEGYSPDYVEHLWKVVRHAEEGEKVEVISGADDICKACPYLKGEHCGHKDEADEEIQKLDKLALDFLAVNTGDHVSWSDLRKKVLSAPKSWFDSFCADCDWFDLCNRIREQ</sequence>
<dbReference type="InterPro" id="IPR009702">
    <property type="entry name" value="DUF1284"/>
</dbReference>
<organism evidence="1 2">
    <name type="scientific">Syntrophaceticus schinkii</name>
    <dbReference type="NCBI Taxonomy" id="499207"/>
    <lineage>
        <taxon>Bacteria</taxon>
        <taxon>Bacillati</taxon>
        <taxon>Bacillota</taxon>
        <taxon>Clostridia</taxon>
        <taxon>Thermoanaerobacterales</taxon>
        <taxon>Thermoanaerobacterales Family III. Incertae Sedis</taxon>
        <taxon>Syntrophaceticus</taxon>
    </lineage>
</organism>
<dbReference type="EMBL" id="CDRZ01000001">
    <property type="protein sequence ID" value="CEO87304.1"/>
    <property type="molecule type" value="Genomic_DNA"/>
</dbReference>
<gene>
    <name evidence="1" type="ORF">SSCH_10039</name>
</gene>
<proteinExistence type="predicted"/>